<name>A0A0D0C5D6_9AGAR</name>
<dbReference type="HOGENOM" id="CLU_025587_1_0_1"/>
<evidence type="ECO:0008006" key="3">
    <source>
        <dbReference type="Google" id="ProtNLM"/>
    </source>
</evidence>
<accession>A0A0D0C5D6</accession>
<evidence type="ECO:0000313" key="1">
    <source>
        <dbReference type="EMBL" id="KIK57714.1"/>
    </source>
</evidence>
<organism evidence="1 2">
    <name type="scientific">Collybiopsis luxurians FD-317 M1</name>
    <dbReference type="NCBI Taxonomy" id="944289"/>
    <lineage>
        <taxon>Eukaryota</taxon>
        <taxon>Fungi</taxon>
        <taxon>Dikarya</taxon>
        <taxon>Basidiomycota</taxon>
        <taxon>Agaricomycotina</taxon>
        <taxon>Agaricomycetes</taxon>
        <taxon>Agaricomycetidae</taxon>
        <taxon>Agaricales</taxon>
        <taxon>Marasmiineae</taxon>
        <taxon>Omphalotaceae</taxon>
        <taxon>Collybiopsis</taxon>
        <taxon>Collybiopsis luxurians</taxon>
    </lineage>
</organism>
<dbReference type="SUPFAM" id="SSF51905">
    <property type="entry name" value="FAD/NAD(P)-binding domain"/>
    <property type="match status" value="1"/>
</dbReference>
<dbReference type="EMBL" id="KN834789">
    <property type="protein sequence ID" value="KIK57714.1"/>
    <property type="molecule type" value="Genomic_DNA"/>
</dbReference>
<dbReference type="Proteomes" id="UP000053593">
    <property type="component" value="Unassembled WGS sequence"/>
</dbReference>
<dbReference type="Gene3D" id="3.50.50.60">
    <property type="entry name" value="FAD/NAD(P)-binding domain"/>
    <property type="match status" value="1"/>
</dbReference>
<sequence>MSLLQFILIFSVLLYGLMRLVWGIMRWHLLRLHSGLTEMQRVGKVSHSTLEGTAVVCGGSVAGLLTARICHDFFEHVMIVEPEGWLAGEDGRRRFSWEQEHSRTRIMQYQSLHGNQALMYHGLEKLFPDFQDQCTYSGIRIKQSNPNATFAGIPIPGPSKSYGGHLPNTIQCSRAGLETLIRRLVLNRESYPRIEQITGTVLGISPSSDDASRIQKVRIRGVDMKIQEVEAAMVADCTGTTRAGVKWLNQAGYGVAQSYPAGKLSLQDAKITFDQKLHYTSLICTLAPSTWEKLPIPSDQKLEDFAYSFMEDLPERGRRLLILLRNEGNRLVIFTGQCTDETVKYESLDEIRGFLNDLVPYDPKYPVPKWLFRLIDILEETRTSINYSHVRVPGTSYIRYHDTVNLPSNFVALGDSVMSIDPLFGQGCTKAMLGAVALHATLSNSRKDSNSRVLSPGFSKSFFKKHFNKTDGFWQTTRLLDYGVPCTKPLPGENLRSGELLRWYIRRLRLLSTKDEHARRALYDGAQGFASPIDTLHPLLVLKVIWNAFMGVTRRSRQAVNYILTRRVRHTT</sequence>
<dbReference type="OrthoDB" id="10051892at2759"/>
<reference evidence="1 2" key="1">
    <citation type="submission" date="2014-04" db="EMBL/GenBank/DDBJ databases">
        <title>Evolutionary Origins and Diversification of the Mycorrhizal Mutualists.</title>
        <authorList>
            <consortium name="DOE Joint Genome Institute"/>
            <consortium name="Mycorrhizal Genomics Consortium"/>
            <person name="Kohler A."/>
            <person name="Kuo A."/>
            <person name="Nagy L.G."/>
            <person name="Floudas D."/>
            <person name="Copeland A."/>
            <person name="Barry K.W."/>
            <person name="Cichocki N."/>
            <person name="Veneault-Fourrey C."/>
            <person name="LaButti K."/>
            <person name="Lindquist E.A."/>
            <person name="Lipzen A."/>
            <person name="Lundell T."/>
            <person name="Morin E."/>
            <person name="Murat C."/>
            <person name="Riley R."/>
            <person name="Ohm R."/>
            <person name="Sun H."/>
            <person name="Tunlid A."/>
            <person name="Henrissat B."/>
            <person name="Grigoriev I.V."/>
            <person name="Hibbett D.S."/>
            <person name="Martin F."/>
        </authorList>
    </citation>
    <scope>NUCLEOTIDE SEQUENCE [LARGE SCALE GENOMIC DNA]</scope>
    <source>
        <strain evidence="1 2">FD-317 M1</strain>
    </source>
</reference>
<evidence type="ECO:0000313" key="2">
    <source>
        <dbReference type="Proteomes" id="UP000053593"/>
    </source>
</evidence>
<dbReference type="InterPro" id="IPR036188">
    <property type="entry name" value="FAD/NAD-bd_sf"/>
</dbReference>
<dbReference type="AlphaFoldDB" id="A0A0D0C5D6"/>
<proteinExistence type="predicted"/>
<dbReference type="Gene3D" id="3.30.9.100">
    <property type="match status" value="1"/>
</dbReference>
<gene>
    <name evidence="1" type="ORF">GYMLUDRAFT_262886</name>
</gene>
<protein>
    <recommendedName>
        <fullName evidence="3">Squalene monooxygenase</fullName>
    </recommendedName>
</protein>
<keyword evidence="2" id="KW-1185">Reference proteome</keyword>